<comment type="caution">
    <text evidence="6">The sequence shown here is derived from an EMBL/GenBank/DDBJ whole genome shotgun (WGS) entry which is preliminary data.</text>
</comment>
<name>A0ABV3QMK5_9GAMM</name>
<organism evidence="6 7">
    <name type="scientific">Rhodanobacter geophilus</name>
    <dbReference type="NCBI Taxonomy" id="3162488"/>
    <lineage>
        <taxon>Bacteria</taxon>
        <taxon>Pseudomonadati</taxon>
        <taxon>Pseudomonadota</taxon>
        <taxon>Gammaproteobacteria</taxon>
        <taxon>Lysobacterales</taxon>
        <taxon>Rhodanobacteraceae</taxon>
        <taxon>Rhodanobacter</taxon>
    </lineage>
</organism>
<dbReference type="EMBL" id="JBFOHL010000004">
    <property type="protein sequence ID" value="MEW9623830.1"/>
    <property type="molecule type" value="Genomic_DNA"/>
</dbReference>
<feature type="transmembrane region" description="Helical" evidence="5">
    <location>
        <begin position="39"/>
        <end position="60"/>
    </location>
</feature>
<accession>A0ABV3QMK5</accession>
<evidence type="ECO:0000256" key="2">
    <source>
        <dbReference type="ARBA" id="ARBA00022692"/>
    </source>
</evidence>
<dbReference type="RefSeq" id="WP_367844138.1">
    <property type="nucleotide sequence ID" value="NZ_JBFOHL010000004.1"/>
</dbReference>
<dbReference type="Pfam" id="PF07681">
    <property type="entry name" value="DoxX"/>
    <property type="match status" value="1"/>
</dbReference>
<evidence type="ECO:0000256" key="3">
    <source>
        <dbReference type="ARBA" id="ARBA00022989"/>
    </source>
</evidence>
<keyword evidence="4 5" id="KW-0472">Membrane</keyword>
<keyword evidence="2 5" id="KW-0812">Transmembrane</keyword>
<feature type="transmembrane region" description="Helical" evidence="5">
    <location>
        <begin position="224"/>
        <end position="244"/>
    </location>
</feature>
<gene>
    <name evidence="6" type="ORF">ABQJ56_06275</name>
</gene>
<dbReference type="InterPro" id="IPR032808">
    <property type="entry name" value="DoxX"/>
</dbReference>
<keyword evidence="7" id="KW-1185">Reference proteome</keyword>
<keyword evidence="3 5" id="KW-1133">Transmembrane helix</keyword>
<evidence type="ECO:0000256" key="4">
    <source>
        <dbReference type="ARBA" id="ARBA00023136"/>
    </source>
</evidence>
<protein>
    <submittedName>
        <fullName evidence="6">DoxX family membrane protein</fullName>
    </submittedName>
</protein>
<reference evidence="6 7" key="1">
    <citation type="submission" date="2024-06" db="EMBL/GenBank/DDBJ databases">
        <authorList>
            <person name="Woo H."/>
        </authorList>
    </citation>
    <scope>NUCLEOTIDE SEQUENCE [LARGE SCALE GENOMIC DNA]</scope>
    <source>
        <strain evidence="6 7">S2-g</strain>
    </source>
</reference>
<feature type="transmembrane region" description="Helical" evidence="5">
    <location>
        <begin position="95"/>
        <end position="115"/>
    </location>
</feature>
<comment type="subcellular location">
    <subcellularLocation>
        <location evidence="1">Membrane</location>
        <topology evidence="1">Multi-pass membrane protein</topology>
    </subcellularLocation>
</comment>
<proteinExistence type="predicted"/>
<feature type="transmembrane region" description="Helical" evidence="5">
    <location>
        <begin position="199"/>
        <end position="218"/>
    </location>
</feature>
<evidence type="ECO:0000256" key="1">
    <source>
        <dbReference type="ARBA" id="ARBA00004141"/>
    </source>
</evidence>
<feature type="transmembrane region" description="Helical" evidence="5">
    <location>
        <begin position="67"/>
        <end position="89"/>
    </location>
</feature>
<evidence type="ECO:0000313" key="7">
    <source>
        <dbReference type="Proteomes" id="UP001556170"/>
    </source>
</evidence>
<feature type="transmembrane region" description="Helical" evidence="5">
    <location>
        <begin position="170"/>
        <end position="190"/>
    </location>
</feature>
<feature type="transmembrane region" description="Helical" evidence="5">
    <location>
        <begin position="136"/>
        <end position="164"/>
    </location>
</feature>
<evidence type="ECO:0000313" key="6">
    <source>
        <dbReference type="EMBL" id="MEW9623830.1"/>
    </source>
</evidence>
<dbReference type="Proteomes" id="UP001556170">
    <property type="component" value="Unassembled WGS sequence"/>
</dbReference>
<sequence length="256" mass="27098">MGPGRVLLALVMVALGLRGLVFGDFAGVWQRIPVTHLPAQAVFVYLTALVELATGIGILVPRIAKASAGVMSVFTLLWMVLLKFPAIVHAPSMEATWLGAGEIAVILAGAWVVFASLATPDGRFLSGRPGIRNARLLFVLALPTIGLSHYFYADITAGFVPAWLPWRHGWAWLTGAGSLATAIGLLFALWPRLAATMEAAMLGIITLLVWLPPLLAHAHDSDAWSAFLISSVITAGAAAVADSYRGIGWTTRGPQA</sequence>
<evidence type="ECO:0000256" key="5">
    <source>
        <dbReference type="SAM" id="Phobius"/>
    </source>
</evidence>